<keyword evidence="1" id="KW-0472">Membrane</keyword>
<dbReference type="EMBL" id="JJML01000001">
    <property type="protein sequence ID" value="KGF73979.1"/>
    <property type="molecule type" value="Genomic_DNA"/>
</dbReference>
<evidence type="ECO:0000313" key="2">
    <source>
        <dbReference type="EMBL" id="KGF73979.1"/>
    </source>
</evidence>
<comment type="caution">
    <text evidence="2">The sequence shown here is derived from an EMBL/GenBank/DDBJ whole genome shotgun (WGS) entry which is preliminary data.</text>
</comment>
<reference evidence="2 3" key="1">
    <citation type="journal article" date="2014" name="Mol. Ecol.">
        <title>Evolution of Synechococcus.</title>
        <authorList>
            <person name="Dvorak P."/>
            <person name="Casamatta D."/>
            <person name="Hasler P."/>
            <person name="Poulickova A."/>
            <person name="Ondrej V."/>
            <person name="Sanges R."/>
        </authorList>
    </citation>
    <scope>NUCLEOTIDE SEQUENCE [LARGE SCALE GENOMIC DNA]</scope>
    <source>
        <strain evidence="2 3">CAUP A 1101</strain>
    </source>
</reference>
<evidence type="ECO:0000256" key="1">
    <source>
        <dbReference type="SAM" id="Phobius"/>
    </source>
</evidence>
<feature type="transmembrane region" description="Helical" evidence="1">
    <location>
        <begin position="6"/>
        <end position="26"/>
    </location>
</feature>
<dbReference type="RefSeq" id="WP_036530095.1">
    <property type="nucleotide sequence ID" value="NZ_JJML01000001.1"/>
</dbReference>
<dbReference type="Proteomes" id="UP000030170">
    <property type="component" value="Unassembled WGS sequence"/>
</dbReference>
<evidence type="ECO:0000313" key="3">
    <source>
        <dbReference type="Proteomes" id="UP000030170"/>
    </source>
</evidence>
<dbReference type="STRING" id="1497020.DO97_00075"/>
<proteinExistence type="predicted"/>
<keyword evidence="3" id="KW-1185">Reference proteome</keyword>
<name>A0A098TNV9_9CYAN</name>
<dbReference type="OrthoDB" id="9786534at2"/>
<dbReference type="Pfam" id="PF21900">
    <property type="entry name" value="DUF6920"/>
    <property type="match status" value="1"/>
</dbReference>
<dbReference type="InterPro" id="IPR054213">
    <property type="entry name" value="DUF6920"/>
</dbReference>
<accession>A0A098TNV9</accession>
<protein>
    <submittedName>
        <fullName evidence="2">Uncharacterized protein</fullName>
    </submittedName>
</protein>
<gene>
    <name evidence="2" type="ORF">DO97_00075</name>
</gene>
<organism evidence="2 3">
    <name type="scientific">Neosynechococcus sphagnicola sy1</name>
    <dbReference type="NCBI Taxonomy" id="1497020"/>
    <lineage>
        <taxon>Bacteria</taxon>
        <taxon>Bacillati</taxon>
        <taxon>Cyanobacteriota</taxon>
        <taxon>Cyanophyceae</taxon>
        <taxon>Neosynechococcales</taxon>
        <taxon>Neosynechococcaceae</taxon>
        <taxon>Neosynechococcus</taxon>
    </lineage>
</organism>
<dbReference type="AlphaFoldDB" id="A0A098TNV9"/>
<sequence length="282" mass="32056">MWIQWIVMIGVLIIVCLGIAAIYGRYRWQLETDQLRTKLKGGRQTMQPKIFNPKELEGLPAPVQRFFQTVLKEGQPIVAAVKLSQQGQFNMSETESKWSPFTATQLVMTQQLGFDWDARIQMAPGVNAFVHDTYLLGEGSLHASLLGLFTVANMHGEPENNQGELLRFFAETTWYPTALLPSQGVRWEAIDDNSARATLTDGATTVSLVFQFNAEGTISTMRAEARYRDKLTAMPWSGRFWEYSIRDGMLIPLEGEVGWEYPEGIRLYFKGKITEIHYEFVS</sequence>
<keyword evidence="1" id="KW-0812">Transmembrane</keyword>
<keyword evidence="1" id="KW-1133">Transmembrane helix</keyword>